<organism evidence="2 3">
    <name type="scientific">Ensifer oleiphilus</name>
    <dbReference type="NCBI Taxonomy" id="2742698"/>
    <lineage>
        <taxon>Bacteria</taxon>
        <taxon>Pseudomonadati</taxon>
        <taxon>Pseudomonadota</taxon>
        <taxon>Alphaproteobacteria</taxon>
        <taxon>Hyphomicrobiales</taxon>
        <taxon>Rhizobiaceae</taxon>
        <taxon>Sinorhizobium/Ensifer group</taxon>
        <taxon>Ensifer</taxon>
    </lineage>
</organism>
<keyword evidence="3" id="KW-1185">Reference proteome</keyword>
<accession>A0A7Y6Q560</accession>
<evidence type="ECO:0000313" key="2">
    <source>
        <dbReference type="EMBL" id="NVD39055.1"/>
    </source>
</evidence>
<evidence type="ECO:0000313" key="3">
    <source>
        <dbReference type="Proteomes" id="UP000520198"/>
    </source>
</evidence>
<feature type="domain" description="CSD" evidence="1">
    <location>
        <begin position="57"/>
        <end position="123"/>
    </location>
</feature>
<protein>
    <submittedName>
        <fullName evidence="2">Cold shock domain-containing protein</fullName>
    </submittedName>
</protein>
<proteinExistence type="predicted"/>
<dbReference type="AlphaFoldDB" id="A0A7Y6Q560"/>
<name>A0A7Y6Q560_9HYPH</name>
<dbReference type="SUPFAM" id="SSF50249">
    <property type="entry name" value="Nucleic acid-binding proteins"/>
    <property type="match status" value="1"/>
</dbReference>
<dbReference type="GO" id="GO:0003676">
    <property type="term" value="F:nucleic acid binding"/>
    <property type="evidence" value="ECO:0007669"/>
    <property type="project" value="InterPro"/>
</dbReference>
<sequence length="123" mass="14009">MATLHKAQLELTVFHRHWPAWLFAASEAFDPPFSPFSSVEVCAPRMLGIPRTPCADMIIGTIMRFDFNRGYGFVQPEDGGRAVYVDARALYKSGIKSIFPGQTFRFEIWKDEKGRIAARNLRL</sequence>
<dbReference type="InterPro" id="IPR012340">
    <property type="entry name" value="NA-bd_OB-fold"/>
</dbReference>
<dbReference type="RefSeq" id="WP_176352644.1">
    <property type="nucleotide sequence ID" value="NZ_JABWDU010000002.1"/>
</dbReference>
<dbReference type="EMBL" id="JABWDU010000002">
    <property type="protein sequence ID" value="NVD39055.1"/>
    <property type="molecule type" value="Genomic_DNA"/>
</dbReference>
<dbReference type="PROSITE" id="PS51857">
    <property type="entry name" value="CSD_2"/>
    <property type="match status" value="1"/>
</dbReference>
<dbReference type="Pfam" id="PF00313">
    <property type="entry name" value="CSD"/>
    <property type="match status" value="1"/>
</dbReference>
<reference evidence="2 3" key="1">
    <citation type="submission" date="2020-06" db="EMBL/GenBank/DDBJ databases">
        <authorList>
            <person name="Grouzdev D.S."/>
        </authorList>
    </citation>
    <scope>NUCLEOTIDE SEQUENCE [LARGE SCALE GENOMIC DNA]</scope>
    <source>
        <strain evidence="2 3">HO-A22</strain>
    </source>
</reference>
<evidence type="ECO:0000259" key="1">
    <source>
        <dbReference type="PROSITE" id="PS51857"/>
    </source>
</evidence>
<gene>
    <name evidence="2" type="ORF">HT585_09335</name>
</gene>
<dbReference type="InterPro" id="IPR002059">
    <property type="entry name" value="CSP_DNA-bd"/>
</dbReference>
<dbReference type="Proteomes" id="UP000520198">
    <property type="component" value="Unassembled WGS sequence"/>
</dbReference>
<dbReference type="Gene3D" id="2.40.50.140">
    <property type="entry name" value="Nucleic acid-binding proteins"/>
    <property type="match status" value="1"/>
</dbReference>
<comment type="caution">
    <text evidence="2">The sequence shown here is derived from an EMBL/GenBank/DDBJ whole genome shotgun (WGS) entry which is preliminary data.</text>
</comment>